<keyword evidence="4" id="KW-0808">Transferase</keyword>
<feature type="transmembrane region" description="Helical" evidence="8">
    <location>
        <begin position="401"/>
        <end position="421"/>
    </location>
</feature>
<evidence type="ECO:0000256" key="7">
    <source>
        <dbReference type="ARBA" id="ARBA00023136"/>
    </source>
</evidence>
<feature type="transmembrane region" description="Helical" evidence="8">
    <location>
        <begin position="95"/>
        <end position="116"/>
    </location>
</feature>
<feature type="transmembrane region" description="Helical" evidence="8">
    <location>
        <begin position="221"/>
        <end position="244"/>
    </location>
</feature>
<proteinExistence type="predicted"/>
<comment type="subcellular location">
    <subcellularLocation>
        <location evidence="1">Cell membrane</location>
        <topology evidence="1">Multi-pass membrane protein</topology>
    </subcellularLocation>
</comment>
<evidence type="ECO:0000256" key="1">
    <source>
        <dbReference type="ARBA" id="ARBA00004651"/>
    </source>
</evidence>
<feature type="transmembrane region" description="Helical" evidence="8">
    <location>
        <begin position="20"/>
        <end position="39"/>
    </location>
</feature>
<keyword evidence="5 8" id="KW-0812">Transmembrane</keyword>
<dbReference type="Pfam" id="PF13231">
    <property type="entry name" value="PMT_2"/>
    <property type="match status" value="1"/>
</dbReference>
<dbReference type="InterPro" id="IPR050297">
    <property type="entry name" value="LipidA_mod_glycosyltrf_83"/>
</dbReference>
<feature type="transmembrane region" description="Helical" evidence="8">
    <location>
        <begin position="290"/>
        <end position="313"/>
    </location>
</feature>
<name>A0A6B0GKV8_9EURY</name>
<feature type="transmembrane region" description="Helical" evidence="8">
    <location>
        <begin position="123"/>
        <end position="141"/>
    </location>
</feature>
<accession>A0A6B0GKV8</accession>
<keyword evidence="6 8" id="KW-1133">Transmembrane helix</keyword>
<evidence type="ECO:0000256" key="5">
    <source>
        <dbReference type="ARBA" id="ARBA00022692"/>
    </source>
</evidence>
<evidence type="ECO:0000259" key="9">
    <source>
        <dbReference type="Pfam" id="PF13231"/>
    </source>
</evidence>
<dbReference type="PANTHER" id="PTHR33908:SF3">
    <property type="entry name" value="UNDECAPRENYL PHOSPHATE-ALPHA-4-AMINO-4-DEOXY-L-ARABINOSE ARABINOSYL TRANSFERASE"/>
    <property type="match status" value="1"/>
</dbReference>
<gene>
    <name evidence="10" type="ORF">GQS65_02830</name>
</gene>
<dbReference type="EMBL" id="WSZK01000007">
    <property type="protein sequence ID" value="MWG33433.1"/>
    <property type="molecule type" value="Genomic_DNA"/>
</dbReference>
<reference evidence="10 11" key="1">
    <citation type="submission" date="2019-12" db="EMBL/GenBank/DDBJ databases">
        <title>Halocatena pleomorpha gen. nov. sp. nov., an extremely halophilic archaeon of family Halobacteriaceae isolated from saltpan soil.</title>
        <authorList>
            <person name="Pal Y."/>
            <person name="Verma A."/>
            <person name="Krishnamurthi S."/>
            <person name="Kumar P."/>
        </authorList>
    </citation>
    <scope>NUCLEOTIDE SEQUENCE [LARGE SCALE GENOMIC DNA]</scope>
    <source>
        <strain evidence="10 11">JCM 16495</strain>
    </source>
</reference>
<dbReference type="GO" id="GO:0008610">
    <property type="term" value="P:lipid biosynthetic process"/>
    <property type="evidence" value="ECO:0007669"/>
    <property type="project" value="UniProtKB-ARBA"/>
</dbReference>
<keyword evidence="7 8" id="KW-0472">Membrane</keyword>
<feature type="transmembrane region" description="Helical" evidence="8">
    <location>
        <begin position="350"/>
        <end position="369"/>
    </location>
</feature>
<dbReference type="Proteomes" id="UP000451471">
    <property type="component" value="Unassembled WGS sequence"/>
</dbReference>
<feature type="transmembrane region" description="Helical" evidence="8">
    <location>
        <begin position="256"/>
        <end position="278"/>
    </location>
</feature>
<feature type="transmembrane region" description="Helical" evidence="8">
    <location>
        <begin position="147"/>
        <end position="165"/>
    </location>
</feature>
<evidence type="ECO:0000256" key="3">
    <source>
        <dbReference type="ARBA" id="ARBA00022676"/>
    </source>
</evidence>
<keyword evidence="2" id="KW-1003">Cell membrane</keyword>
<evidence type="ECO:0000256" key="2">
    <source>
        <dbReference type="ARBA" id="ARBA00022475"/>
    </source>
</evidence>
<protein>
    <recommendedName>
        <fullName evidence="9">Glycosyltransferase RgtA/B/C/D-like domain-containing protein</fullName>
    </recommendedName>
</protein>
<evidence type="ECO:0000313" key="11">
    <source>
        <dbReference type="Proteomes" id="UP000451471"/>
    </source>
</evidence>
<dbReference type="OrthoDB" id="114973at2157"/>
<dbReference type="PANTHER" id="PTHR33908">
    <property type="entry name" value="MANNOSYLTRANSFERASE YKCB-RELATED"/>
    <property type="match status" value="1"/>
</dbReference>
<sequence length="552" mass="59326">MSEQLTSLRAEHTDGSRRSVHSSLALVVTLGIAAALRLYRLGAESIWLDEALAHHHATTLTTTELLVWLPQRDPNPPLYFLALSEWTALVGDGLVAMRALSALFGVLAVALVFLVGRRLFDRRAGFAAAAFLAVSPFHVFYGQEARMYALLTAAALASYLFLLRIETGGGRVDTVGYVLSTVVLVHTHTYGLFVVGAQALYLLSLSVEGGRAGVYDFLRRWTVPVGVTAVLSTPWIALLALRVFGGPGQTAGVESGNAASAVTIPTPGVVSLPTTYLAHWVPLGSLVDGVGVAEIVALGGFAVIVLGCLVGLFGSAVRTDRFRTRGGERSEERRLLDIGIAVVRDRRNRLLLTWAVVPVLVPFVLSYTVTPIFVHRYTIGASLAVALLAGGGLTRLERGHVRYAAVAIVLVGAVASLPAHYGTDQKEQWREATATVEEEAAPGDLVIVSTDSATLPYDYHATRGDLVVVPVPEDATRAAIDEHLDGEHRRVWFVASHLTEGQERRYRSVLGEGHTRTETQSFTGVRVYEYVNTASPDASVSDGRRTTESESG</sequence>
<evidence type="ECO:0000256" key="4">
    <source>
        <dbReference type="ARBA" id="ARBA00022679"/>
    </source>
</evidence>
<dbReference type="AlphaFoldDB" id="A0A6B0GKV8"/>
<dbReference type="GO" id="GO:0005886">
    <property type="term" value="C:plasma membrane"/>
    <property type="evidence" value="ECO:0007669"/>
    <property type="project" value="UniProtKB-SubCell"/>
</dbReference>
<evidence type="ECO:0000313" key="10">
    <source>
        <dbReference type="EMBL" id="MWG33433.1"/>
    </source>
</evidence>
<keyword evidence="11" id="KW-1185">Reference proteome</keyword>
<comment type="caution">
    <text evidence="10">The sequence shown here is derived from an EMBL/GenBank/DDBJ whole genome shotgun (WGS) entry which is preliminary data.</text>
</comment>
<keyword evidence="3" id="KW-0328">Glycosyltransferase</keyword>
<evidence type="ECO:0000256" key="6">
    <source>
        <dbReference type="ARBA" id="ARBA00022989"/>
    </source>
</evidence>
<organism evidence="10 11">
    <name type="scientific">Halomarina oriensis</name>
    <dbReference type="NCBI Taxonomy" id="671145"/>
    <lineage>
        <taxon>Archaea</taxon>
        <taxon>Methanobacteriati</taxon>
        <taxon>Methanobacteriota</taxon>
        <taxon>Stenosarchaea group</taxon>
        <taxon>Halobacteria</taxon>
        <taxon>Halobacteriales</taxon>
        <taxon>Natronomonadaceae</taxon>
        <taxon>Halomarina</taxon>
    </lineage>
</organism>
<feature type="transmembrane region" description="Helical" evidence="8">
    <location>
        <begin position="177"/>
        <end position="201"/>
    </location>
</feature>
<feature type="transmembrane region" description="Helical" evidence="8">
    <location>
        <begin position="375"/>
        <end position="394"/>
    </location>
</feature>
<dbReference type="GO" id="GO:0016763">
    <property type="term" value="F:pentosyltransferase activity"/>
    <property type="evidence" value="ECO:0007669"/>
    <property type="project" value="TreeGrafter"/>
</dbReference>
<evidence type="ECO:0000256" key="8">
    <source>
        <dbReference type="SAM" id="Phobius"/>
    </source>
</evidence>
<dbReference type="GO" id="GO:0010041">
    <property type="term" value="P:response to iron(III) ion"/>
    <property type="evidence" value="ECO:0007669"/>
    <property type="project" value="TreeGrafter"/>
</dbReference>
<dbReference type="RefSeq" id="WP_158203164.1">
    <property type="nucleotide sequence ID" value="NZ_WSZK01000007.1"/>
</dbReference>
<dbReference type="InterPro" id="IPR038731">
    <property type="entry name" value="RgtA/B/C-like"/>
</dbReference>
<feature type="domain" description="Glycosyltransferase RgtA/B/C/D-like" evidence="9">
    <location>
        <begin position="75"/>
        <end position="169"/>
    </location>
</feature>